<feature type="domain" description="Nucleoside phosphorylase" evidence="2">
    <location>
        <begin position="74"/>
        <end position="140"/>
    </location>
</feature>
<dbReference type="STRING" id="75743.A0A401NVR5"/>
<accession>A0A401NVR5</accession>
<dbReference type="Gene3D" id="3.40.50.1580">
    <property type="entry name" value="Nucleoside phosphorylase domain"/>
    <property type="match status" value="1"/>
</dbReference>
<feature type="compositionally biased region" description="Polar residues" evidence="1">
    <location>
        <begin position="19"/>
        <end position="30"/>
    </location>
</feature>
<dbReference type="InterPro" id="IPR000845">
    <property type="entry name" value="Nucleoside_phosphorylase_d"/>
</dbReference>
<dbReference type="GO" id="GO:0005829">
    <property type="term" value="C:cytosol"/>
    <property type="evidence" value="ECO:0007669"/>
    <property type="project" value="TreeGrafter"/>
</dbReference>
<dbReference type="SUPFAM" id="SSF53167">
    <property type="entry name" value="Purine and uridine phosphorylases"/>
    <property type="match status" value="1"/>
</dbReference>
<name>A0A401NVR5_SCYTO</name>
<evidence type="ECO:0000256" key="1">
    <source>
        <dbReference type="SAM" id="MobiDB-lite"/>
    </source>
</evidence>
<dbReference type="AlphaFoldDB" id="A0A401NVR5"/>
<keyword evidence="4" id="KW-1185">Reference proteome</keyword>
<evidence type="ECO:0000313" key="3">
    <source>
        <dbReference type="EMBL" id="GCB64965.1"/>
    </source>
</evidence>
<dbReference type="PANTHER" id="PTHR43691:SF11">
    <property type="entry name" value="FI09636P-RELATED"/>
    <property type="match status" value="1"/>
</dbReference>
<organism evidence="3 4">
    <name type="scientific">Scyliorhinus torazame</name>
    <name type="common">Cloudy catshark</name>
    <name type="synonym">Catulus torazame</name>
    <dbReference type="NCBI Taxonomy" id="75743"/>
    <lineage>
        <taxon>Eukaryota</taxon>
        <taxon>Metazoa</taxon>
        <taxon>Chordata</taxon>
        <taxon>Craniata</taxon>
        <taxon>Vertebrata</taxon>
        <taxon>Chondrichthyes</taxon>
        <taxon>Elasmobranchii</taxon>
        <taxon>Galeomorphii</taxon>
        <taxon>Galeoidea</taxon>
        <taxon>Carcharhiniformes</taxon>
        <taxon>Scyliorhinidae</taxon>
        <taxon>Scyliorhinus</taxon>
    </lineage>
</organism>
<dbReference type="GO" id="GO:0006218">
    <property type="term" value="P:uridine catabolic process"/>
    <property type="evidence" value="ECO:0007669"/>
    <property type="project" value="TreeGrafter"/>
</dbReference>
<dbReference type="InterPro" id="IPR035994">
    <property type="entry name" value="Nucleoside_phosphorylase_sf"/>
</dbReference>
<reference evidence="3 4" key="1">
    <citation type="journal article" date="2018" name="Nat. Ecol. Evol.">
        <title>Shark genomes provide insights into elasmobranch evolution and the origin of vertebrates.</title>
        <authorList>
            <person name="Hara Y"/>
            <person name="Yamaguchi K"/>
            <person name="Onimaru K"/>
            <person name="Kadota M"/>
            <person name="Koyanagi M"/>
            <person name="Keeley SD"/>
            <person name="Tatsumi K"/>
            <person name="Tanaka K"/>
            <person name="Motone F"/>
            <person name="Kageyama Y"/>
            <person name="Nozu R"/>
            <person name="Adachi N"/>
            <person name="Nishimura O"/>
            <person name="Nakagawa R"/>
            <person name="Tanegashima C"/>
            <person name="Kiyatake I"/>
            <person name="Matsumoto R"/>
            <person name="Murakumo K"/>
            <person name="Nishida K"/>
            <person name="Terakita A"/>
            <person name="Kuratani S"/>
            <person name="Sato K"/>
            <person name="Hyodo S Kuraku.S."/>
        </authorList>
    </citation>
    <scope>NUCLEOTIDE SEQUENCE [LARGE SCALE GENOMIC DNA]</scope>
</reference>
<dbReference type="OMA" id="YLHCAYE"/>
<comment type="caution">
    <text evidence="3">The sequence shown here is derived from an EMBL/GenBank/DDBJ whole genome shotgun (WGS) entry which is preliminary data.</text>
</comment>
<gene>
    <name evidence="3" type="ORF">scyTo_0013408</name>
</gene>
<evidence type="ECO:0000259" key="2">
    <source>
        <dbReference type="Pfam" id="PF01048"/>
    </source>
</evidence>
<dbReference type="Pfam" id="PF01048">
    <property type="entry name" value="PNP_UDP_1"/>
    <property type="match status" value="1"/>
</dbReference>
<sequence>MHFPPDLDGLEFPNPHPSPQSRVQNGANLNQLCDNGPTERLLRKIGAHSNEGQARLDGAFCNYTYEDKMNYLHCAYEAGVRNIEMESSVFAAMCNRSGIPGAVVCVTLLDRLQGDQIGSSHEVLKEYQERPQKLVGRYIKKKFCKK</sequence>
<dbReference type="PANTHER" id="PTHR43691">
    <property type="entry name" value="URIDINE PHOSPHORYLASE"/>
    <property type="match status" value="1"/>
</dbReference>
<dbReference type="OrthoDB" id="204058at2759"/>
<dbReference type="Proteomes" id="UP000288216">
    <property type="component" value="Unassembled WGS sequence"/>
</dbReference>
<dbReference type="GO" id="GO:0004850">
    <property type="term" value="F:uridine phosphorylase activity"/>
    <property type="evidence" value="ECO:0007669"/>
    <property type="project" value="TreeGrafter"/>
</dbReference>
<evidence type="ECO:0000313" key="4">
    <source>
        <dbReference type="Proteomes" id="UP000288216"/>
    </source>
</evidence>
<dbReference type="EMBL" id="BFAA01006826">
    <property type="protein sequence ID" value="GCB64965.1"/>
    <property type="molecule type" value="Genomic_DNA"/>
</dbReference>
<feature type="region of interest" description="Disordered" evidence="1">
    <location>
        <begin position="1"/>
        <end position="30"/>
    </location>
</feature>
<proteinExistence type="predicted"/>
<protein>
    <recommendedName>
        <fullName evidence="2">Nucleoside phosphorylase domain-containing protein</fullName>
    </recommendedName>
</protein>